<protein>
    <submittedName>
        <fullName evidence="2">Uncharacterized protein</fullName>
    </submittedName>
</protein>
<accession>A0A0D6JHI3</accession>
<dbReference type="EMBL" id="LN829119">
    <property type="protein sequence ID" value="CPR20301.1"/>
    <property type="molecule type" value="Genomic_DNA"/>
</dbReference>
<evidence type="ECO:0000313" key="2">
    <source>
        <dbReference type="EMBL" id="CPR20301.1"/>
    </source>
</evidence>
<dbReference type="KEGG" id="fiy:BN1229_v1_2548"/>
<name>A0A0D6JHI3_9HYPH</name>
<dbReference type="Proteomes" id="UP000033187">
    <property type="component" value="Chromosome 1"/>
</dbReference>
<feature type="compositionally biased region" description="Polar residues" evidence="1">
    <location>
        <begin position="47"/>
        <end position="66"/>
    </location>
</feature>
<dbReference type="KEGG" id="fil:BN1229_v1_3375"/>
<gene>
    <name evidence="2" type="ORF">YBN1229_v1_2548</name>
</gene>
<reference evidence="3" key="1">
    <citation type="submission" date="2015-02" db="EMBL/GenBank/DDBJ databases">
        <authorList>
            <person name="Chooi Y.-H."/>
        </authorList>
    </citation>
    <scope>NUCLEOTIDE SEQUENCE [LARGE SCALE GENOMIC DNA]</scope>
    <source>
        <strain evidence="3">strain Y</strain>
    </source>
</reference>
<sequence length="66" mass="7436">MQPVKPVQKIRDLHFLQGDRPSKVFVLKEFLGELGGLKWQKRASRLSPGQTGASALRSSVSWDDWA</sequence>
<evidence type="ECO:0000313" key="3">
    <source>
        <dbReference type="Proteomes" id="UP000033187"/>
    </source>
</evidence>
<proteinExistence type="predicted"/>
<evidence type="ECO:0000256" key="1">
    <source>
        <dbReference type="SAM" id="MobiDB-lite"/>
    </source>
</evidence>
<dbReference type="AlphaFoldDB" id="A0A0D6JHI3"/>
<feature type="region of interest" description="Disordered" evidence="1">
    <location>
        <begin position="44"/>
        <end position="66"/>
    </location>
</feature>
<organism evidence="2 3">
    <name type="scientific">Candidatus Filomicrobium marinum</name>
    <dbReference type="NCBI Taxonomy" id="1608628"/>
    <lineage>
        <taxon>Bacteria</taxon>
        <taxon>Pseudomonadati</taxon>
        <taxon>Pseudomonadota</taxon>
        <taxon>Alphaproteobacteria</taxon>
        <taxon>Hyphomicrobiales</taxon>
        <taxon>Hyphomicrobiaceae</taxon>
        <taxon>Filomicrobium</taxon>
    </lineage>
</organism>
<keyword evidence="3" id="KW-1185">Reference proteome</keyword>